<organism evidence="2 3">
    <name type="scientific">Alteribacillus persepolensis</name>
    <dbReference type="NCBI Taxonomy" id="568899"/>
    <lineage>
        <taxon>Bacteria</taxon>
        <taxon>Bacillati</taxon>
        <taxon>Bacillota</taxon>
        <taxon>Bacilli</taxon>
        <taxon>Bacillales</taxon>
        <taxon>Bacillaceae</taxon>
        <taxon>Alteribacillus</taxon>
    </lineage>
</organism>
<evidence type="ECO:0000313" key="3">
    <source>
        <dbReference type="Proteomes" id="UP000199163"/>
    </source>
</evidence>
<feature type="transmembrane region" description="Helical" evidence="1">
    <location>
        <begin position="7"/>
        <end position="28"/>
    </location>
</feature>
<name>A0A1G8H2M2_9BACI</name>
<dbReference type="STRING" id="568899.SAMN05192534_11825"/>
<dbReference type="EMBL" id="FNDK01000018">
    <property type="protein sequence ID" value="SDI00877.1"/>
    <property type="molecule type" value="Genomic_DNA"/>
</dbReference>
<keyword evidence="1" id="KW-0812">Transmembrane</keyword>
<dbReference type="Proteomes" id="UP000199163">
    <property type="component" value="Unassembled WGS sequence"/>
</dbReference>
<keyword evidence="1" id="KW-1133">Transmembrane helix</keyword>
<feature type="transmembrane region" description="Helical" evidence="1">
    <location>
        <begin position="34"/>
        <end position="51"/>
    </location>
</feature>
<reference evidence="2 3" key="1">
    <citation type="submission" date="2016-10" db="EMBL/GenBank/DDBJ databases">
        <authorList>
            <person name="de Groot N.N."/>
        </authorList>
    </citation>
    <scope>NUCLEOTIDE SEQUENCE [LARGE SCALE GENOMIC DNA]</scope>
    <source>
        <strain evidence="2 3">DSM 21632</strain>
    </source>
</reference>
<sequence length="55" mass="6254">MNHYAVYIRTLLFCAVLIVSFVICQFVFQLQEGLSVLLSLVAALGSEWLYARRTS</sequence>
<proteinExistence type="predicted"/>
<evidence type="ECO:0000256" key="1">
    <source>
        <dbReference type="SAM" id="Phobius"/>
    </source>
</evidence>
<dbReference type="RefSeq" id="WP_175487505.1">
    <property type="nucleotide sequence ID" value="NZ_FNDK01000018.1"/>
</dbReference>
<keyword evidence="1" id="KW-0472">Membrane</keyword>
<accession>A0A1G8H2M2</accession>
<protein>
    <submittedName>
        <fullName evidence="2">Uncharacterized protein</fullName>
    </submittedName>
</protein>
<keyword evidence="3" id="KW-1185">Reference proteome</keyword>
<gene>
    <name evidence="2" type="ORF">SAMN05192534_11825</name>
</gene>
<evidence type="ECO:0000313" key="2">
    <source>
        <dbReference type="EMBL" id="SDI00877.1"/>
    </source>
</evidence>
<dbReference type="AlphaFoldDB" id="A0A1G8H2M2"/>